<feature type="non-terminal residue" evidence="2">
    <location>
        <position position="1"/>
    </location>
</feature>
<comment type="caution">
    <text evidence="2">The sequence shown here is derived from an EMBL/GenBank/DDBJ whole genome shotgun (WGS) entry which is preliminary data.</text>
</comment>
<dbReference type="Proteomes" id="UP001341840">
    <property type="component" value="Unassembled WGS sequence"/>
</dbReference>
<evidence type="ECO:0000313" key="3">
    <source>
        <dbReference type="Proteomes" id="UP001341840"/>
    </source>
</evidence>
<proteinExistence type="predicted"/>
<evidence type="ECO:0000313" key="2">
    <source>
        <dbReference type="EMBL" id="MED6130188.1"/>
    </source>
</evidence>
<dbReference type="EMBL" id="JASCZI010043033">
    <property type="protein sequence ID" value="MED6130188.1"/>
    <property type="molecule type" value="Genomic_DNA"/>
</dbReference>
<organism evidence="2 3">
    <name type="scientific">Stylosanthes scabra</name>
    <dbReference type="NCBI Taxonomy" id="79078"/>
    <lineage>
        <taxon>Eukaryota</taxon>
        <taxon>Viridiplantae</taxon>
        <taxon>Streptophyta</taxon>
        <taxon>Embryophyta</taxon>
        <taxon>Tracheophyta</taxon>
        <taxon>Spermatophyta</taxon>
        <taxon>Magnoliopsida</taxon>
        <taxon>eudicotyledons</taxon>
        <taxon>Gunneridae</taxon>
        <taxon>Pentapetalae</taxon>
        <taxon>rosids</taxon>
        <taxon>fabids</taxon>
        <taxon>Fabales</taxon>
        <taxon>Fabaceae</taxon>
        <taxon>Papilionoideae</taxon>
        <taxon>50 kb inversion clade</taxon>
        <taxon>dalbergioids sensu lato</taxon>
        <taxon>Dalbergieae</taxon>
        <taxon>Pterocarpus clade</taxon>
        <taxon>Stylosanthes</taxon>
    </lineage>
</organism>
<feature type="region of interest" description="Disordered" evidence="1">
    <location>
        <begin position="1"/>
        <end position="73"/>
    </location>
</feature>
<gene>
    <name evidence="2" type="ORF">PIB30_115529</name>
</gene>
<protein>
    <submittedName>
        <fullName evidence="2">Uncharacterized protein</fullName>
    </submittedName>
</protein>
<feature type="compositionally biased region" description="Basic residues" evidence="1">
    <location>
        <begin position="1"/>
        <end position="10"/>
    </location>
</feature>
<name>A0ABU6S297_9FABA</name>
<feature type="compositionally biased region" description="Low complexity" evidence="1">
    <location>
        <begin position="11"/>
        <end position="24"/>
    </location>
</feature>
<keyword evidence="3" id="KW-1185">Reference proteome</keyword>
<accession>A0ABU6S297</accession>
<evidence type="ECO:0000256" key="1">
    <source>
        <dbReference type="SAM" id="MobiDB-lite"/>
    </source>
</evidence>
<feature type="compositionally biased region" description="Low complexity" evidence="1">
    <location>
        <begin position="35"/>
        <end position="73"/>
    </location>
</feature>
<reference evidence="2 3" key="1">
    <citation type="journal article" date="2023" name="Plants (Basel)">
        <title>Bridging the Gap: Combining Genomics and Transcriptomics Approaches to Understand Stylosanthes scabra, an Orphan Legume from the Brazilian Caatinga.</title>
        <authorList>
            <person name="Ferreira-Neto J.R.C."/>
            <person name="da Silva M.D."/>
            <person name="Binneck E."/>
            <person name="de Melo N.F."/>
            <person name="da Silva R.H."/>
            <person name="de Melo A.L.T.M."/>
            <person name="Pandolfi V."/>
            <person name="Bustamante F.O."/>
            <person name="Brasileiro-Vidal A.C."/>
            <person name="Benko-Iseppon A.M."/>
        </authorList>
    </citation>
    <scope>NUCLEOTIDE SEQUENCE [LARGE SCALE GENOMIC DNA]</scope>
    <source>
        <tissue evidence="2">Leaves</tissue>
    </source>
</reference>
<sequence>PVTIHHRRSINRTSIATTTSTPPAGFNRTTIFINSSSSSSDPPSKLSESPTSFLSRSTSPSFTEPPSSATGPP</sequence>